<dbReference type="InterPro" id="IPR027268">
    <property type="entry name" value="Peptidase_M4/M1_CTD_sf"/>
</dbReference>
<keyword evidence="4" id="KW-0645">Protease</keyword>
<evidence type="ECO:0000256" key="7">
    <source>
        <dbReference type="ARBA" id="ARBA00022833"/>
    </source>
</evidence>
<keyword evidence="3" id="KW-0031">Aminopeptidase</keyword>
<dbReference type="GO" id="GO:0043171">
    <property type="term" value="P:peptide catabolic process"/>
    <property type="evidence" value="ECO:0007669"/>
    <property type="project" value="TreeGrafter"/>
</dbReference>
<dbReference type="InterPro" id="IPR050344">
    <property type="entry name" value="Peptidase_M1_aminopeptidases"/>
</dbReference>
<dbReference type="GO" id="GO:0042277">
    <property type="term" value="F:peptide binding"/>
    <property type="evidence" value="ECO:0007669"/>
    <property type="project" value="TreeGrafter"/>
</dbReference>
<sequence>MTRVATVVAHELAHQWFGNLVTMQWWDELWLNEGFATFMQYLCTDALRPELGVWNMYISDTLEGALSVDGLRSSHPIVVHLDSAEEAEQVLDYISYRKGSAVVRLLWSFVGGKKFREALQLYMRKHQYGNATTDDLWEAVEDVSGLPVKEMM</sequence>
<gene>
    <name evidence="10" type="ORF">FOZ63_020868</name>
</gene>
<organism evidence="10 11">
    <name type="scientific">Perkinsus olseni</name>
    <name type="common">Perkinsus atlanticus</name>
    <dbReference type="NCBI Taxonomy" id="32597"/>
    <lineage>
        <taxon>Eukaryota</taxon>
        <taxon>Sar</taxon>
        <taxon>Alveolata</taxon>
        <taxon>Perkinsozoa</taxon>
        <taxon>Perkinsea</taxon>
        <taxon>Perkinsida</taxon>
        <taxon>Perkinsidae</taxon>
        <taxon>Perkinsus</taxon>
    </lineage>
</organism>
<dbReference type="EMBL" id="JABANO010010958">
    <property type="protein sequence ID" value="KAF4744252.1"/>
    <property type="molecule type" value="Genomic_DNA"/>
</dbReference>
<dbReference type="Proteomes" id="UP000553632">
    <property type="component" value="Unassembled WGS sequence"/>
</dbReference>
<dbReference type="Pfam" id="PF01433">
    <property type="entry name" value="Peptidase_M1"/>
    <property type="match status" value="1"/>
</dbReference>
<keyword evidence="7" id="KW-0862">Zinc</keyword>
<comment type="similarity">
    <text evidence="2">Belongs to the peptidase M1 family.</text>
</comment>
<dbReference type="GO" id="GO:0006508">
    <property type="term" value="P:proteolysis"/>
    <property type="evidence" value="ECO:0007669"/>
    <property type="project" value="UniProtKB-KW"/>
</dbReference>
<dbReference type="InterPro" id="IPR014782">
    <property type="entry name" value="Peptidase_M1_dom"/>
</dbReference>
<dbReference type="GO" id="GO:0070006">
    <property type="term" value="F:metalloaminopeptidase activity"/>
    <property type="evidence" value="ECO:0007669"/>
    <property type="project" value="TreeGrafter"/>
</dbReference>
<evidence type="ECO:0000256" key="5">
    <source>
        <dbReference type="ARBA" id="ARBA00022723"/>
    </source>
</evidence>
<dbReference type="PRINTS" id="PR00756">
    <property type="entry name" value="ALADIPTASE"/>
</dbReference>
<evidence type="ECO:0000256" key="4">
    <source>
        <dbReference type="ARBA" id="ARBA00022670"/>
    </source>
</evidence>
<evidence type="ECO:0000256" key="1">
    <source>
        <dbReference type="ARBA" id="ARBA00001947"/>
    </source>
</evidence>
<evidence type="ECO:0000256" key="8">
    <source>
        <dbReference type="ARBA" id="ARBA00023049"/>
    </source>
</evidence>
<dbReference type="Gene3D" id="1.10.390.10">
    <property type="entry name" value="Neutral Protease Domain 2"/>
    <property type="match status" value="1"/>
</dbReference>
<proteinExistence type="inferred from homology"/>
<dbReference type="OMA" id="FFKHRET"/>
<dbReference type="AlphaFoldDB" id="A0A7J6THR4"/>
<name>A0A7J6THR4_PEROL</name>
<dbReference type="PANTHER" id="PTHR11533">
    <property type="entry name" value="PROTEASE M1 ZINC METALLOPROTEASE"/>
    <property type="match status" value="1"/>
</dbReference>
<evidence type="ECO:0000256" key="3">
    <source>
        <dbReference type="ARBA" id="ARBA00022438"/>
    </source>
</evidence>
<comment type="caution">
    <text evidence="10">The sequence shown here is derived from an EMBL/GenBank/DDBJ whole genome shotgun (WGS) entry which is preliminary data.</text>
</comment>
<reference evidence="10 11" key="1">
    <citation type="submission" date="2020-04" db="EMBL/GenBank/DDBJ databases">
        <title>Perkinsus olseni comparative genomics.</title>
        <authorList>
            <person name="Bogema D.R."/>
        </authorList>
    </citation>
    <scope>NUCLEOTIDE SEQUENCE [LARGE SCALE GENOMIC DNA]</scope>
    <source>
        <strain evidence="10 11">ATCC PRA-207</strain>
    </source>
</reference>
<feature type="domain" description="Peptidase M1 membrane alanine aminopeptidase" evidence="9">
    <location>
        <begin position="2"/>
        <end position="152"/>
    </location>
</feature>
<dbReference type="GO" id="GO:0005737">
    <property type="term" value="C:cytoplasm"/>
    <property type="evidence" value="ECO:0007669"/>
    <property type="project" value="TreeGrafter"/>
</dbReference>
<dbReference type="GO" id="GO:0016020">
    <property type="term" value="C:membrane"/>
    <property type="evidence" value="ECO:0007669"/>
    <property type="project" value="TreeGrafter"/>
</dbReference>
<dbReference type="InterPro" id="IPR001930">
    <property type="entry name" value="Peptidase_M1"/>
</dbReference>
<dbReference type="SUPFAM" id="SSF55486">
    <property type="entry name" value="Metalloproteases ('zincins'), catalytic domain"/>
    <property type="match status" value="1"/>
</dbReference>
<comment type="cofactor">
    <cofactor evidence="1">
        <name>Zn(2+)</name>
        <dbReference type="ChEBI" id="CHEBI:29105"/>
    </cofactor>
</comment>
<protein>
    <recommendedName>
        <fullName evidence="9">Peptidase M1 membrane alanine aminopeptidase domain-containing protein</fullName>
    </recommendedName>
</protein>
<dbReference type="GO" id="GO:0005615">
    <property type="term" value="C:extracellular space"/>
    <property type="evidence" value="ECO:0007669"/>
    <property type="project" value="TreeGrafter"/>
</dbReference>
<evidence type="ECO:0000313" key="10">
    <source>
        <dbReference type="EMBL" id="KAF4744252.1"/>
    </source>
</evidence>
<keyword evidence="5" id="KW-0479">Metal-binding</keyword>
<feature type="non-terminal residue" evidence="10">
    <location>
        <position position="1"/>
    </location>
</feature>
<accession>A0A7J6THR4</accession>
<evidence type="ECO:0000313" key="11">
    <source>
        <dbReference type="Proteomes" id="UP000553632"/>
    </source>
</evidence>
<keyword evidence="8" id="KW-0482">Metalloprotease</keyword>
<evidence type="ECO:0000256" key="2">
    <source>
        <dbReference type="ARBA" id="ARBA00010136"/>
    </source>
</evidence>
<dbReference type="PANTHER" id="PTHR11533:SF174">
    <property type="entry name" value="PUROMYCIN-SENSITIVE AMINOPEPTIDASE-RELATED"/>
    <property type="match status" value="1"/>
</dbReference>
<keyword evidence="6" id="KW-0378">Hydrolase</keyword>
<dbReference type="GO" id="GO:0008270">
    <property type="term" value="F:zinc ion binding"/>
    <property type="evidence" value="ECO:0007669"/>
    <property type="project" value="InterPro"/>
</dbReference>
<keyword evidence="11" id="KW-1185">Reference proteome</keyword>
<evidence type="ECO:0000256" key="6">
    <source>
        <dbReference type="ARBA" id="ARBA00022801"/>
    </source>
</evidence>
<evidence type="ECO:0000259" key="9">
    <source>
        <dbReference type="Pfam" id="PF01433"/>
    </source>
</evidence>